<dbReference type="PANTHER" id="PTHR24223">
    <property type="entry name" value="ATP-BINDING CASSETTE SUB-FAMILY C"/>
    <property type="match status" value="1"/>
</dbReference>
<dbReference type="Pfam" id="PF00664">
    <property type="entry name" value="ABC_membrane"/>
    <property type="match status" value="1"/>
</dbReference>
<keyword evidence="3" id="KW-0547">Nucleotide-binding</keyword>
<dbReference type="PANTHER" id="PTHR24223:SF10">
    <property type="entry name" value="ATP-BINDING CASSETTE SUB-FAMILY C MEMBER 12"/>
    <property type="match status" value="1"/>
</dbReference>
<evidence type="ECO:0000256" key="4">
    <source>
        <dbReference type="ARBA" id="ARBA00022840"/>
    </source>
</evidence>
<gene>
    <name evidence="9" type="ORF">M9458_015965</name>
</gene>
<dbReference type="InterPro" id="IPR011527">
    <property type="entry name" value="ABC1_TM_dom"/>
</dbReference>
<evidence type="ECO:0000259" key="8">
    <source>
        <dbReference type="PROSITE" id="PS50929"/>
    </source>
</evidence>
<feature type="non-terminal residue" evidence="9">
    <location>
        <position position="1"/>
    </location>
</feature>
<dbReference type="EMBL" id="JAMKFB020000007">
    <property type="protein sequence ID" value="KAL0188866.1"/>
    <property type="molecule type" value="Genomic_DNA"/>
</dbReference>
<evidence type="ECO:0000256" key="7">
    <source>
        <dbReference type="SAM" id="Phobius"/>
    </source>
</evidence>
<evidence type="ECO:0000256" key="2">
    <source>
        <dbReference type="ARBA" id="ARBA00022692"/>
    </source>
</evidence>
<dbReference type="GO" id="GO:0005524">
    <property type="term" value="F:ATP binding"/>
    <property type="evidence" value="ECO:0007669"/>
    <property type="project" value="UniProtKB-KW"/>
</dbReference>
<keyword evidence="5 7" id="KW-1133">Transmembrane helix</keyword>
<dbReference type="SUPFAM" id="SSF90123">
    <property type="entry name" value="ABC transporter transmembrane region"/>
    <property type="match status" value="1"/>
</dbReference>
<keyword evidence="10" id="KW-1185">Reference proteome</keyword>
<protein>
    <recommendedName>
        <fullName evidence="8">ABC transmembrane type-1 domain-containing protein</fullName>
    </recommendedName>
</protein>
<evidence type="ECO:0000313" key="9">
    <source>
        <dbReference type="EMBL" id="KAL0188866.1"/>
    </source>
</evidence>
<feature type="transmembrane region" description="Helical" evidence="7">
    <location>
        <begin position="32"/>
        <end position="65"/>
    </location>
</feature>
<comment type="caution">
    <text evidence="9">The sequence shown here is derived from an EMBL/GenBank/DDBJ whole genome shotgun (WGS) entry which is preliminary data.</text>
</comment>
<dbReference type="AlphaFoldDB" id="A0ABD0QUB6"/>
<dbReference type="PROSITE" id="PS50929">
    <property type="entry name" value="ABC_TM1F"/>
    <property type="match status" value="1"/>
</dbReference>
<name>A0ABD0QUB6_CIRMR</name>
<evidence type="ECO:0000313" key="10">
    <source>
        <dbReference type="Proteomes" id="UP001529510"/>
    </source>
</evidence>
<organism evidence="9 10">
    <name type="scientific">Cirrhinus mrigala</name>
    <name type="common">Mrigala</name>
    <dbReference type="NCBI Taxonomy" id="683832"/>
    <lineage>
        <taxon>Eukaryota</taxon>
        <taxon>Metazoa</taxon>
        <taxon>Chordata</taxon>
        <taxon>Craniata</taxon>
        <taxon>Vertebrata</taxon>
        <taxon>Euteleostomi</taxon>
        <taxon>Actinopterygii</taxon>
        <taxon>Neopterygii</taxon>
        <taxon>Teleostei</taxon>
        <taxon>Ostariophysi</taxon>
        <taxon>Cypriniformes</taxon>
        <taxon>Cyprinidae</taxon>
        <taxon>Labeoninae</taxon>
        <taxon>Labeonini</taxon>
        <taxon>Cirrhinus</taxon>
    </lineage>
</organism>
<reference evidence="9 10" key="1">
    <citation type="submission" date="2024-05" db="EMBL/GenBank/DDBJ databases">
        <title>Genome sequencing and assembly of Indian major carp, Cirrhinus mrigala (Hamilton, 1822).</title>
        <authorList>
            <person name="Mohindra V."/>
            <person name="Chowdhury L.M."/>
            <person name="Lal K."/>
            <person name="Jena J.K."/>
        </authorList>
    </citation>
    <scope>NUCLEOTIDE SEQUENCE [LARGE SCALE GENOMIC DNA]</scope>
    <source>
        <strain evidence="9">CM1030</strain>
        <tissue evidence="9">Blood</tissue>
    </source>
</reference>
<accession>A0ABD0QUB6</accession>
<keyword evidence="6 7" id="KW-0472">Membrane</keyword>
<keyword evidence="4" id="KW-0067">ATP-binding</keyword>
<keyword evidence="1" id="KW-0813">Transport</keyword>
<dbReference type="InterPro" id="IPR036640">
    <property type="entry name" value="ABC1_TM_sf"/>
</dbReference>
<dbReference type="Gene3D" id="1.20.1560.10">
    <property type="entry name" value="ABC transporter type 1, transmembrane domain"/>
    <property type="match status" value="1"/>
</dbReference>
<sequence>FFDTTPTGRLVNRFSKDQDEVDSVLPFNMENFLQFVLIVIFTILTICVVFPYLLIAVAVLAVIFATIL</sequence>
<evidence type="ECO:0000256" key="6">
    <source>
        <dbReference type="ARBA" id="ARBA00023136"/>
    </source>
</evidence>
<proteinExistence type="predicted"/>
<evidence type="ECO:0000256" key="1">
    <source>
        <dbReference type="ARBA" id="ARBA00022448"/>
    </source>
</evidence>
<dbReference type="Proteomes" id="UP001529510">
    <property type="component" value="Unassembled WGS sequence"/>
</dbReference>
<dbReference type="InterPro" id="IPR050173">
    <property type="entry name" value="ABC_transporter_C-like"/>
</dbReference>
<feature type="domain" description="ABC transmembrane type-1" evidence="8">
    <location>
        <begin position="1"/>
        <end position="68"/>
    </location>
</feature>
<evidence type="ECO:0000256" key="5">
    <source>
        <dbReference type="ARBA" id="ARBA00022989"/>
    </source>
</evidence>
<evidence type="ECO:0000256" key="3">
    <source>
        <dbReference type="ARBA" id="ARBA00022741"/>
    </source>
</evidence>
<keyword evidence="2 7" id="KW-0812">Transmembrane</keyword>